<keyword evidence="8" id="KW-1185">Reference proteome</keyword>
<dbReference type="InterPro" id="IPR050857">
    <property type="entry name" value="D-2-hydroxyacid_DH"/>
</dbReference>
<dbReference type="PANTHER" id="PTHR42789:SF1">
    <property type="entry name" value="D-ISOMER SPECIFIC 2-HYDROXYACID DEHYDROGENASE FAMILY PROTEIN (AFU_ORTHOLOGUE AFUA_6G10090)"/>
    <property type="match status" value="1"/>
</dbReference>
<dbReference type="GO" id="GO:0051287">
    <property type="term" value="F:NAD binding"/>
    <property type="evidence" value="ECO:0007669"/>
    <property type="project" value="InterPro"/>
</dbReference>
<dbReference type="PANTHER" id="PTHR42789">
    <property type="entry name" value="D-ISOMER SPECIFIC 2-HYDROXYACID DEHYDROGENASE FAMILY PROTEIN (AFU_ORTHOLOGUE AFUA_6G10090)"/>
    <property type="match status" value="1"/>
</dbReference>
<evidence type="ECO:0000256" key="2">
    <source>
        <dbReference type="ARBA" id="ARBA00023002"/>
    </source>
</evidence>
<dbReference type="InterPro" id="IPR036291">
    <property type="entry name" value="NAD(P)-bd_dom_sf"/>
</dbReference>
<dbReference type="Pfam" id="PF00389">
    <property type="entry name" value="2-Hacid_dh"/>
    <property type="match status" value="1"/>
</dbReference>
<evidence type="ECO:0000256" key="4">
    <source>
        <dbReference type="RuleBase" id="RU003719"/>
    </source>
</evidence>
<dbReference type="Gene3D" id="3.40.50.720">
    <property type="entry name" value="NAD(P)-binding Rossmann-like Domain"/>
    <property type="match status" value="2"/>
</dbReference>
<dbReference type="Pfam" id="PF02826">
    <property type="entry name" value="2-Hacid_dh_C"/>
    <property type="match status" value="1"/>
</dbReference>
<dbReference type="OrthoDB" id="9805416at2"/>
<dbReference type="SUPFAM" id="SSF52283">
    <property type="entry name" value="Formate/glycerate dehydrogenase catalytic domain-like"/>
    <property type="match status" value="1"/>
</dbReference>
<dbReference type="GO" id="GO:0016616">
    <property type="term" value="F:oxidoreductase activity, acting on the CH-OH group of donors, NAD or NADP as acceptor"/>
    <property type="evidence" value="ECO:0007669"/>
    <property type="project" value="InterPro"/>
</dbReference>
<accession>A0A2V1JR39</accession>
<evidence type="ECO:0000256" key="1">
    <source>
        <dbReference type="ARBA" id="ARBA00005854"/>
    </source>
</evidence>
<dbReference type="InterPro" id="IPR006140">
    <property type="entry name" value="D-isomer_DH_NAD-bd"/>
</dbReference>
<sequence>MAKKKMALCTPIPEKELEAIKEYCDITICGELKHGKGNVTEEMTKEECMGNELIVLGDEYAGTDTINAWVDAGMKFIGVAKGTPVTVDHDAIVKAGLDLTYTPGRNAVAVAEFCIGLMIASTRNLALSCVGLQKGEHLGAPVDDIYNVPEEKNVTWGPLDENHPYTDYGIGFELYGKKLGIAGYGAIGREVAKRAMAFGMEILAYDPYMPKEAVEATGAEYVDLDTMLSQSDIVSIHLPVLPSTKAIVNKDWFSKMKPTAYVINTARAAVIDQKDFVEALENKVIGGAAVDVYWQEPVPANHPLLKMRNVTCTPHYAGLTTDVDNWSGRIMSENIMAYLKGEPAKHIWKVKK</sequence>
<keyword evidence="3" id="KW-0520">NAD</keyword>
<evidence type="ECO:0000313" key="7">
    <source>
        <dbReference type="EMBL" id="PWE85681.1"/>
    </source>
</evidence>
<dbReference type="PROSITE" id="PS00670">
    <property type="entry name" value="D_2_HYDROXYACID_DH_2"/>
    <property type="match status" value="1"/>
</dbReference>
<evidence type="ECO:0000313" key="8">
    <source>
        <dbReference type="Proteomes" id="UP000245288"/>
    </source>
</evidence>
<feature type="domain" description="D-isomer specific 2-hydroxyacid dehydrogenase catalytic" evidence="5">
    <location>
        <begin position="8"/>
        <end position="346"/>
    </location>
</feature>
<dbReference type="EMBL" id="JRFU01000162">
    <property type="protein sequence ID" value="PWE85681.1"/>
    <property type="molecule type" value="Genomic_DNA"/>
</dbReference>
<dbReference type="SUPFAM" id="SSF51735">
    <property type="entry name" value="NAD(P)-binding Rossmann-fold domains"/>
    <property type="match status" value="1"/>
</dbReference>
<feature type="domain" description="D-isomer specific 2-hydroxyacid dehydrogenase NAD-binding" evidence="6">
    <location>
        <begin position="170"/>
        <end position="317"/>
    </location>
</feature>
<dbReference type="InterPro" id="IPR006139">
    <property type="entry name" value="D-isomer_2_OHA_DH_cat_dom"/>
</dbReference>
<evidence type="ECO:0000259" key="5">
    <source>
        <dbReference type="Pfam" id="PF00389"/>
    </source>
</evidence>
<dbReference type="Proteomes" id="UP000245288">
    <property type="component" value="Unassembled WGS sequence"/>
</dbReference>
<gene>
    <name evidence="7" type="ORF">LG34_14455</name>
</gene>
<protein>
    <submittedName>
        <fullName evidence="7">2-hydroxyacid dehydrogenase</fullName>
    </submittedName>
</protein>
<organism evidence="7 8">
    <name type="scientific">Eubacterium ramulus</name>
    <dbReference type="NCBI Taxonomy" id="39490"/>
    <lineage>
        <taxon>Bacteria</taxon>
        <taxon>Bacillati</taxon>
        <taxon>Bacillota</taxon>
        <taxon>Clostridia</taxon>
        <taxon>Eubacteriales</taxon>
        <taxon>Eubacteriaceae</taxon>
        <taxon>Eubacterium</taxon>
    </lineage>
</organism>
<name>A0A2V1JR39_EUBRA</name>
<comment type="similarity">
    <text evidence="1 4">Belongs to the D-isomer specific 2-hydroxyacid dehydrogenase family.</text>
</comment>
<proteinExistence type="inferred from homology"/>
<dbReference type="RefSeq" id="WP_109216593.1">
    <property type="nucleotide sequence ID" value="NZ_JBGKQB010000004.1"/>
</dbReference>
<evidence type="ECO:0000256" key="3">
    <source>
        <dbReference type="ARBA" id="ARBA00023027"/>
    </source>
</evidence>
<dbReference type="InterPro" id="IPR029753">
    <property type="entry name" value="D-isomer_DH_CS"/>
</dbReference>
<evidence type="ECO:0000259" key="6">
    <source>
        <dbReference type="Pfam" id="PF02826"/>
    </source>
</evidence>
<dbReference type="AlphaFoldDB" id="A0A2V1JR39"/>
<comment type="caution">
    <text evidence="7">The sequence shown here is derived from an EMBL/GenBank/DDBJ whole genome shotgun (WGS) entry which is preliminary data.</text>
</comment>
<keyword evidence="2 4" id="KW-0560">Oxidoreductase</keyword>
<reference evidence="7 8" key="1">
    <citation type="submission" date="2014-09" db="EMBL/GenBank/DDBJ databases">
        <title>Butyrate-producing bacteria isolated from human gut.</title>
        <authorList>
            <person name="Zhang Q."/>
            <person name="Zhao L."/>
        </authorList>
    </citation>
    <scope>NUCLEOTIDE SEQUENCE [LARGE SCALE GENOMIC DNA]</scope>
    <source>
        <strain evidence="7 8">21</strain>
    </source>
</reference>